<comment type="caution">
    <text evidence="1">The sequence shown here is derived from an EMBL/GenBank/DDBJ whole genome shotgun (WGS) entry which is preliminary data.</text>
</comment>
<evidence type="ECO:0000313" key="2">
    <source>
        <dbReference type="Proteomes" id="UP000253099"/>
    </source>
</evidence>
<accession>A0A366MCT1</accession>
<keyword evidence="2" id="KW-1185">Reference proteome</keyword>
<dbReference type="AlphaFoldDB" id="A0A366MCT1"/>
<reference evidence="1 2" key="1">
    <citation type="submission" date="2018-06" db="EMBL/GenBank/DDBJ databases">
        <title>Genomic insight into two independent archaeal endosymbiosis events.</title>
        <authorList>
            <person name="Lind A.E."/>
            <person name="Lewis W.H."/>
            <person name="Spang A."/>
            <person name="Guy L."/>
            <person name="Embley M.T."/>
            <person name="Ettema T.J.G."/>
        </authorList>
    </citation>
    <scope>NUCLEOTIDE SEQUENCE [LARGE SCALE GENOMIC DNA]</scope>
    <source>
        <strain evidence="1">NOE</strain>
    </source>
</reference>
<protein>
    <submittedName>
        <fullName evidence="1">Uncharacterized protein</fullName>
    </submittedName>
</protein>
<evidence type="ECO:0000313" key="1">
    <source>
        <dbReference type="EMBL" id="RBQ23404.1"/>
    </source>
</evidence>
<dbReference type="EMBL" id="NIZT01000025">
    <property type="protein sequence ID" value="RBQ23404.1"/>
    <property type="molecule type" value="Genomic_DNA"/>
</dbReference>
<dbReference type="Proteomes" id="UP000253099">
    <property type="component" value="Unassembled WGS sequence"/>
</dbReference>
<gene>
    <name evidence="1" type="ORF">ALNOE001_09850</name>
</gene>
<name>A0A366MCT1_9EURY</name>
<proteinExistence type="predicted"/>
<sequence length="75" mass="8944">MILTGHGFVVLYTYKDFENIPEKVKIKDANNILDESEIFQYKKGFNKESYSGFANWFRYKHLFMKKNPLGLIVIY</sequence>
<organism evidence="1 2">
    <name type="scientific">Candidatus Methanobinarius endosymbioticus</name>
    <dbReference type="NCBI Taxonomy" id="2006182"/>
    <lineage>
        <taxon>Archaea</taxon>
        <taxon>Methanobacteriati</taxon>
        <taxon>Methanobacteriota</taxon>
        <taxon>Methanomada group</taxon>
        <taxon>Methanobacteria</taxon>
        <taxon>Methanobacteriales</taxon>
        <taxon>Methanobacteriaceae</taxon>
        <taxon>Candidatus Methanobinarius</taxon>
    </lineage>
</organism>